<dbReference type="PANTHER" id="PTHR37839">
    <property type="entry name" value="NA(+)-TRANSLOCATING NADH-QUINONE REDUCTASE SUBUNIT A"/>
    <property type="match status" value="1"/>
</dbReference>
<comment type="subunit">
    <text evidence="8">Composed of six subunits; NqrA, NqrB, NqrC, NqrD, NqrE and NqrF.</text>
</comment>
<protein>
    <recommendedName>
        <fullName evidence="8">Na(+)-translocating NADH-quinone reductase subunit A</fullName>
        <shortName evidence="8">Na(+)-NQR subunit A</shortName>
        <shortName evidence="8">Na(+)-translocating NQR subunit A</shortName>
        <ecNumber evidence="8">7.2.1.1</ecNumber>
    </recommendedName>
    <alternativeName>
        <fullName evidence="8">NQR complex subunit A</fullName>
    </alternativeName>
    <alternativeName>
        <fullName evidence="8">NQR-1 subunit A</fullName>
    </alternativeName>
</protein>
<proteinExistence type="inferred from homology"/>
<comment type="similarity">
    <text evidence="8">Belongs to the NqrA family.</text>
</comment>
<dbReference type="InterPro" id="IPR022615">
    <property type="entry name" value="NqrA_C_domain"/>
</dbReference>
<keyword evidence="5 8" id="KW-0406">Ion transport</keyword>
<dbReference type="EMBL" id="VIKR01000002">
    <property type="protein sequence ID" value="TQV74673.1"/>
    <property type="molecule type" value="Genomic_DNA"/>
</dbReference>
<dbReference type="NCBIfam" id="TIGR01936">
    <property type="entry name" value="nqrA"/>
    <property type="match status" value="1"/>
</dbReference>
<evidence type="ECO:0000256" key="3">
    <source>
        <dbReference type="ARBA" id="ARBA00023027"/>
    </source>
</evidence>
<dbReference type="NCBIfam" id="NF003759">
    <property type="entry name" value="PRK05352.1-2"/>
    <property type="match status" value="1"/>
</dbReference>
<keyword evidence="7 8" id="KW-0739">Sodium transport</keyword>
<organism evidence="12 13">
    <name type="scientific">Aliikangiella marina</name>
    <dbReference type="NCBI Taxonomy" id="1712262"/>
    <lineage>
        <taxon>Bacteria</taxon>
        <taxon>Pseudomonadati</taxon>
        <taxon>Pseudomonadota</taxon>
        <taxon>Gammaproteobacteria</taxon>
        <taxon>Oceanospirillales</taxon>
        <taxon>Pleioneaceae</taxon>
        <taxon>Aliikangiella</taxon>
    </lineage>
</organism>
<comment type="function">
    <text evidence="8">NQR complex catalyzes the reduction of ubiquinone-1 to ubiquinol by two successive reactions, coupled with the transport of Na(+) ions from the cytoplasm to the periplasm. NqrA to NqrE are probably involved in the second step, the conversion of ubisemiquinone to ubiquinol.</text>
</comment>
<evidence type="ECO:0000256" key="1">
    <source>
        <dbReference type="ARBA" id="ARBA00022448"/>
    </source>
</evidence>
<reference evidence="12 13" key="1">
    <citation type="submission" date="2019-06" db="EMBL/GenBank/DDBJ databases">
        <title>Draft genome of Aliikangiella marina GYP-15.</title>
        <authorList>
            <person name="Wang G."/>
        </authorList>
    </citation>
    <scope>NUCLEOTIDE SEQUENCE [LARGE SCALE GENOMIC DNA]</scope>
    <source>
        <strain evidence="12 13">GYP-15</strain>
    </source>
</reference>
<dbReference type="RefSeq" id="WP_142941287.1">
    <property type="nucleotide sequence ID" value="NZ_VIKR01000002.1"/>
</dbReference>
<dbReference type="NCBIfam" id="NF003761">
    <property type="entry name" value="PRK05352.1-4"/>
    <property type="match status" value="1"/>
</dbReference>
<dbReference type="EC" id="7.2.1.1" evidence="8"/>
<name>A0A545TBS2_9GAMM</name>
<evidence type="ECO:0000259" key="10">
    <source>
        <dbReference type="Pfam" id="PF11973"/>
    </source>
</evidence>
<dbReference type="InterPro" id="IPR008703">
    <property type="entry name" value="NqrA"/>
</dbReference>
<evidence type="ECO:0000259" key="11">
    <source>
        <dbReference type="Pfam" id="PF24836"/>
    </source>
</evidence>
<keyword evidence="13" id="KW-1185">Reference proteome</keyword>
<dbReference type="Pfam" id="PF24836">
    <property type="entry name" value="NQRA_2nd"/>
    <property type="match status" value="1"/>
</dbReference>
<dbReference type="InterPro" id="IPR056147">
    <property type="entry name" value="NQRA_N"/>
</dbReference>
<feature type="domain" description="NqrA N-terminal barrel-sandwich hybrid" evidence="9">
    <location>
        <begin position="2"/>
        <end position="95"/>
    </location>
</feature>
<feature type="domain" description="Na(+)-translocating NADH-quinone reductase subunit A C-terminal" evidence="10">
    <location>
        <begin position="262"/>
        <end position="310"/>
    </location>
</feature>
<evidence type="ECO:0000256" key="7">
    <source>
        <dbReference type="ARBA" id="ARBA00023201"/>
    </source>
</evidence>
<dbReference type="Pfam" id="PF05896">
    <property type="entry name" value="NQRA_N"/>
    <property type="match status" value="1"/>
</dbReference>
<dbReference type="InterPro" id="IPR056148">
    <property type="entry name" value="NQRA_2nd"/>
</dbReference>
<dbReference type="PANTHER" id="PTHR37839:SF1">
    <property type="entry name" value="NA(+)-TRANSLOCATING NADH-QUINONE REDUCTASE SUBUNIT A"/>
    <property type="match status" value="1"/>
</dbReference>
<evidence type="ECO:0000256" key="8">
    <source>
        <dbReference type="HAMAP-Rule" id="MF_00425"/>
    </source>
</evidence>
<accession>A0A545TBS2</accession>
<comment type="catalytic activity">
    <reaction evidence="8">
        <text>a ubiquinone + n Na(+)(in) + NADH + H(+) = a ubiquinol + n Na(+)(out) + NAD(+)</text>
        <dbReference type="Rhea" id="RHEA:47748"/>
        <dbReference type="Rhea" id="RHEA-COMP:9565"/>
        <dbReference type="Rhea" id="RHEA-COMP:9566"/>
        <dbReference type="ChEBI" id="CHEBI:15378"/>
        <dbReference type="ChEBI" id="CHEBI:16389"/>
        <dbReference type="ChEBI" id="CHEBI:17976"/>
        <dbReference type="ChEBI" id="CHEBI:29101"/>
        <dbReference type="ChEBI" id="CHEBI:57540"/>
        <dbReference type="ChEBI" id="CHEBI:57945"/>
        <dbReference type="EC" id="7.2.1.1"/>
    </reaction>
</comment>
<keyword evidence="3 8" id="KW-0520">NAD</keyword>
<dbReference type="Proteomes" id="UP000317839">
    <property type="component" value="Unassembled WGS sequence"/>
</dbReference>
<evidence type="ECO:0000259" key="9">
    <source>
        <dbReference type="Pfam" id="PF05896"/>
    </source>
</evidence>
<keyword evidence="6 8" id="KW-0830">Ubiquinone</keyword>
<keyword evidence="2 8" id="KW-1278">Translocase</keyword>
<sequence length="447" mass="49170">MIKINKGLDLPITGSPKQEILDGPAVREVAILGEDYLGMKPSMKVKVGDKVKCGDEIFIDKKTDGVIYTAPASGTVSAINRGAKRKLLSVVIEIEGDENKEFSKYDAAQLPQLNRQDVVDNLVASGMWTSIRTRPMSKVPAIDSTPAAIFVSVMDTNPLAADPMVVIEPQIEAFNHGLTVLKHLTDGELFVGYDGTKRHDLAQNPIASYHPFSGKHPAGNVGTHIHHLKPVNDLRTVWHVGYQDVIAIGKLFTTGMLFTDRVVSLAGPLVKAPRLIKTRVGANTDQLTKDQFDEQDERVISGSVFNGHIAVNHRAYLGRYHNQISILAEGREKEFFGWIRPGSDKFSVTRAFVSHFISNKKFNFTTSTGGSERAIMPIGSYEDVMPWDILPTQLLRAIVVGDTEGAQQLGVLEFDEEDIALCTFVCPGKYEYGPILRDVLSTIEKEG</sequence>
<dbReference type="GO" id="GO:0016655">
    <property type="term" value="F:oxidoreductase activity, acting on NAD(P)H, quinone or similar compound as acceptor"/>
    <property type="evidence" value="ECO:0007669"/>
    <property type="project" value="UniProtKB-UniRule"/>
</dbReference>
<keyword evidence="1 8" id="KW-0813">Transport</keyword>
<evidence type="ECO:0000313" key="13">
    <source>
        <dbReference type="Proteomes" id="UP000317839"/>
    </source>
</evidence>
<evidence type="ECO:0000256" key="5">
    <source>
        <dbReference type="ARBA" id="ARBA00023065"/>
    </source>
</evidence>
<evidence type="ECO:0000313" key="12">
    <source>
        <dbReference type="EMBL" id="TQV74673.1"/>
    </source>
</evidence>
<dbReference type="AlphaFoldDB" id="A0A545TBS2"/>
<dbReference type="Pfam" id="PF11973">
    <property type="entry name" value="NQRA_SLBB"/>
    <property type="match status" value="1"/>
</dbReference>
<keyword evidence="4 8" id="KW-0915">Sodium</keyword>
<evidence type="ECO:0000256" key="4">
    <source>
        <dbReference type="ARBA" id="ARBA00023053"/>
    </source>
</evidence>
<comment type="caution">
    <text evidence="12">The sequence shown here is derived from an EMBL/GenBank/DDBJ whole genome shotgun (WGS) entry which is preliminary data.</text>
</comment>
<gene>
    <name evidence="8" type="primary">nqrA</name>
    <name evidence="12" type="ORF">FLL45_06845</name>
</gene>
<feature type="domain" description="NqrA second alpha/beta" evidence="11">
    <location>
        <begin position="114"/>
        <end position="256"/>
    </location>
</feature>
<dbReference type="OrthoDB" id="9774536at2"/>
<dbReference type="HAMAP" id="MF_00425">
    <property type="entry name" value="NqrA"/>
    <property type="match status" value="1"/>
</dbReference>
<dbReference type="GO" id="GO:0006814">
    <property type="term" value="P:sodium ion transport"/>
    <property type="evidence" value="ECO:0007669"/>
    <property type="project" value="UniProtKB-UniRule"/>
</dbReference>
<evidence type="ECO:0000256" key="2">
    <source>
        <dbReference type="ARBA" id="ARBA00022967"/>
    </source>
</evidence>
<evidence type="ECO:0000256" key="6">
    <source>
        <dbReference type="ARBA" id="ARBA00023075"/>
    </source>
</evidence>